<accession>A0ACC1Q6U6</accession>
<evidence type="ECO:0000313" key="1">
    <source>
        <dbReference type="EMBL" id="KAJ3011030.1"/>
    </source>
</evidence>
<proteinExistence type="predicted"/>
<dbReference type="Proteomes" id="UP001144978">
    <property type="component" value="Unassembled WGS sequence"/>
</dbReference>
<name>A0ACC1Q6U6_9APHY</name>
<gene>
    <name evidence="1" type="ORF">NUW54_g2304</name>
</gene>
<comment type="caution">
    <text evidence="1">The sequence shown here is derived from an EMBL/GenBank/DDBJ whole genome shotgun (WGS) entry which is preliminary data.</text>
</comment>
<keyword evidence="2" id="KW-1185">Reference proteome</keyword>
<protein>
    <submittedName>
        <fullName evidence="1">Uncharacterized protein</fullName>
    </submittedName>
</protein>
<reference evidence="1" key="1">
    <citation type="submission" date="2022-08" db="EMBL/GenBank/DDBJ databases">
        <title>Genome Sequence of Pycnoporus sanguineus.</title>
        <authorList>
            <person name="Buettner E."/>
        </authorList>
    </citation>
    <scope>NUCLEOTIDE SEQUENCE</scope>
    <source>
        <strain evidence="1">CG-C14</strain>
    </source>
</reference>
<dbReference type="EMBL" id="JANSHE010000427">
    <property type="protein sequence ID" value="KAJ3011030.1"/>
    <property type="molecule type" value="Genomic_DNA"/>
</dbReference>
<organism evidence="1 2">
    <name type="scientific">Trametes sanguinea</name>
    <dbReference type="NCBI Taxonomy" id="158606"/>
    <lineage>
        <taxon>Eukaryota</taxon>
        <taxon>Fungi</taxon>
        <taxon>Dikarya</taxon>
        <taxon>Basidiomycota</taxon>
        <taxon>Agaricomycotina</taxon>
        <taxon>Agaricomycetes</taxon>
        <taxon>Polyporales</taxon>
        <taxon>Polyporaceae</taxon>
        <taxon>Trametes</taxon>
    </lineage>
</organism>
<evidence type="ECO:0000313" key="2">
    <source>
        <dbReference type="Proteomes" id="UP001144978"/>
    </source>
</evidence>
<sequence length="656" mass="72976">MKISLPVRMLALSKASTYYSNRCFTGAPASKKPRTAVGPKEPAGTIDKPAAVQNPRQQAEGARNNNVTVPTRDEAAAGSPPSPRRNTAAAAIDVDAVDAQGFLQDIQLSALDNTIRGRREEKTRDIDHFFGSVSTENGKRVRACTICSKHKKVLLVAEVTTLRRHLQALHEGRYRNWAEKNDFESMLPKDTKARRERASEPTQGRLDEHLVEKPVRERTVRYTDDVFRQAALEWLVATDQPLQALEHPSFRNMVQIAAQATEGVKIPNRKQTRQAIVDLFKKNMTALRKRLNPLTRTFASASNTDGYFAVTAHWIEEKPEAAGLWQLETALLGFVQLNSAHHGERLGQALFKVVERVGIQHKVGYVTCDNASNNATMMKEFATHIKNATGQEYDPEERRVRCLAHIINLVRQALLASYSKSKHYDVTSPDADLVHTNGMLRDEVGLVRTLFCKAQGDLSEATGQRRCRSASPASAGQPELVVVRSRTACGPETLCVPMEAKAGSRDIDGKRVLPEYDVRASTLGFWSSSSLSERCCAQILRANVVRWLHKPAFWTLTGTHARADGEAFQRRASRERTERRLRVPPTISLRTCFLSLYSHFVHNPEMRIHALANLKVLVAIAITLVAVSVRALPAEETSAATEEADTVSPHIEAVWL</sequence>